<dbReference type="Gene3D" id="2.40.50.100">
    <property type="match status" value="1"/>
</dbReference>
<keyword evidence="2" id="KW-0808">Transferase</keyword>
<dbReference type="InterPro" id="IPR011053">
    <property type="entry name" value="Single_hybrid_motif"/>
</dbReference>
<dbReference type="PANTHER" id="PTHR43178:SF5">
    <property type="entry name" value="LIPOAMIDE ACYLTRANSFERASE COMPONENT OF BRANCHED-CHAIN ALPHA-KETO ACID DEHYDROGENASE COMPLEX, MITOCHONDRIAL"/>
    <property type="match status" value="1"/>
</dbReference>
<dbReference type="PANTHER" id="PTHR43178">
    <property type="entry name" value="DIHYDROLIPOAMIDE ACETYLTRANSFERASE COMPONENT OF PYRUVATE DEHYDROGENASE COMPLEX"/>
    <property type="match status" value="1"/>
</dbReference>
<dbReference type="GO" id="GO:0031405">
    <property type="term" value="F:lipoic acid binding"/>
    <property type="evidence" value="ECO:0007669"/>
    <property type="project" value="TreeGrafter"/>
</dbReference>
<reference evidence="7" key="1">
    <citation type="submission" date="2011-12" db="EMBL/GenBank/DDBJ databases">
        <title>The complete genome of chromosome of Sulfobacillus acidophilus DSM 10332.</title>
        <authorList>
            <person name="Lucas S."/>
            <person name="Han J."/>
            <person name="Lapidus A."/>
            <person name="Bruce D."/>
            <person name="Goodwin L."/>
            <person name="Pitluck S."/>
            <person name="Peters L."/>
            <person name="Kyrpides N."/>
            <person name="Mavromatis K."/>
            <person name="Ivanova N."/>
            <person name="Mikhailova N."/>
            <person name="Chertkov O."/>
            <person name="Saunders E."/>
            <person name="Detter J.C."/>
            <person name="Tapia R."/>
            <person name="Han C."/>
            <person name="Land M."/>
            <person name="Hauser L."/>
            <person name="Markowitz V."/>
            <person name="Cheng J.-F."/>
            <person name="Hugenholtz P."/>
            <person name="Woyke T."/>
            <person name="Wu D."/>
            <person name="Pukall R."/>
            <person name="Gehrich-Schroeter G."/>
            <person name="Schneider S."/>
            <person name="Klenk H.-P."/>
            <person name="Eisen J.A."/>
        </authorList>
    </citation>
    <scope>NUCLEOTIDE SEQUENCE [LARGE SCALE GENOMIC DNA]</scope>
    <source>
        <strain evidence="7">ATCC 700253 / DSM 10332 / NAL</strain>
    </source>
</reference>
<dbReference type="EMBL" id="CP003179">
    <property type="protein sequence ID" value="AEW06222.1"/>
    <property type="molecule type" value="Genomic_DNA"/>
</dbReference>
<evidence type="ECO:0000256" key="1">
    <source>
        <dbReference type="ARBA" id="ARBA00001938"/>
    </source>
</evidence>
<evidence type="ECO:0000256" key="2">
    <source>
        <dbReference type="ARBA" id="ARBA00022679"/>
    </source>
</evidence>
<feature type="compositionally biased region" description="Basic and acidic residues" evidence="4">
    <location>
        <begin position="88"/>
        <end position="99"/>
    </location>
</feature>
<keyword evidence="7" id="KW-1185">Reference proteome</keyword>
<protein>
    <submittedName>
        <fullName evidence="6">Catalytic domain-containing protein of components of various dehydrogenase complexes</fullName>
    </submittedName>
</protein>
<dbReference type="Proteomes" id="UP000005439">
    <property type="component" value="Chromosome"/>
</dbReference>
<dbReference type="GO" id="GO:0016407">
    <property type="term" value="F:acetyltransferase activity"/>
    <property type="evidence" value="ECO:0007669"/>
    <property type="project" value="TreeGrafter"/>
</dbReference>
<dbReference type="InterPro" id="IPR023213">
    <property type="entry name" value="CAT-like_dom_sf"/>
</dbReference>
<organism evidence="6 7">
    <name type="scientific">Sulfobacillus acidophilus (strain ATCC 700253 / DSM 10332 / NAL)</name>
    <dbReference type="NCBI Taxonomy" id="679936"/>
    <lineage>
        <taxon>Bacteria</taxon>
        <taxon>Bacillati</taxon>
        <taxon>Bacillota</taxon>
        <taxon>Clostridia</taxon>
        <taxon>Eubacteriales</taxon>
        <taxon>Clostridiales Family XVII. Incertae Sedis</taxon>
        <taxon>Sulfobacillus</taxon>
    </lineage>
</organism>
<dbReference type="InterPro" id="IPR036625">
    <property type="entry name" value="E3-bd_dom_sf"/>
</dbReference>
<evidence type="ECO:0000256" key="4">
    <source>
        <dbReference type="SAM" id="MobiDB-lite"/>
    </source>
</evidence>
<dbReference type="PATRIC" id="fig|679936.5.peg.2855"/>
<gene>
    <name evidence="6" type="ordered locus">Sulac_2761</name>
</gene>
<evidence type="ECO:0000256" key="3">
    <source>
        <dbReference type="ARBA" id="ARBA00023315"/>
    </source>
</evidence>
<proteinExistence type="predicted"/>
<dbReference type="SUPFAM" id="SSF52777">
    <property type="entry name" value="CoA-dependent acyltransferases"/>
    <property type="match status" value="1"/>
</dbReference>
<feature type="domain" description="2-oxoacid dehydrogenase acyltransferase catalytic" evidence="5">
    <location>
        <begin position="184"/>
        <end position="293"/>
    </location>
</feature>
<dbReference type="GO" id="GO:0005737">
    <property type="term" value="C:cytoplasm"/>
    <property type="evidence" value="ECO:0007669"/>
    <property type="project" value="TreeGrafter"/>
</dbReference>
<evidence type="ECO:0000259" key="5">
    <source>
        <dbReference type="Pfam" id="PF00198"/>
    </source>
</evidence>
<keyword evidence="3" id="KW-0012">Acyltransferase</keyword>
<dbReference type="InterPro" id="IPR050743">
    <property type="entry name" value="2-oxoacid_DH_E2_comp"/>
</dbReference>
<evidence type="ECO:0000313" key="6">
    <source>
        <dbReference type="EMBL" id="AEW06222.1"/>
    </source>
</evidence>
<dbReference type="Gene3D" id="4.10.320.10">
    <property type="entry name" value="E3-binding domain"/>
    <property type="match status" value="1"/>
</dbReference>
<dbReference type="STRING" id="679936.Sulac_2761"/>
<accession>G8TYG1</accession>
<sequence>MANTVIRVDLGERADAEAVLVHWMYQPGAFVRQGTVIGEAMLDKVTIAIEAPMDGYFQPRIDENAVFHSQDAIAEVTSEPTVEGRTPVAKDDFDKHPSSADDFVPAPPRVRRYAQERGVDLREVARRISGRSLTVQDIDDWLARSRPVQSQPYSPFRQQVIRHLTDSEALPTTLQRRVRLGNRQVPILAQVAKALEKALGDHPGIHGWATHEGITLATTLRLGIAVQTPRGLIVPVISGNRSLEGWVEALHTLREAARTDRWEGWEFTDPSFVISNLGPWGIEYFTPRLMPPHHSGSGTWSSIGRTLAGFPDL</sequence>
<evidence type="ECO:0000313" key="7">
    <source>
        <dbReference type="Proteomes" id="UP000005439"/>
    </source>
</evidence>
<comment type="cofactor">
    <cofactor evidence="1">
        <name>(R)-lipoate</name>
        <dbReference type="ChEBI" id="CHEBI:83088"/>
    </cofactor>
</comment>
<feature type="region of interest" description="Disordered" evidence="4">
    <location>
        <begin position="77"/>
        <end position="103"/>
    </location>
</feature>
<dbReference type="HOGENOM" id="CLU_888324_0_0_9"/>
<dbReference type="SUPFAM" id="SSF51230">
    <property type="entry name" value="Single hybrid motif"/>
    <property type="match status" value="1"/>
</dbReference>
<dbReference type="CDD" id="cd06849">
    <property type="entry name" value="lipoyl_domain"/>
    <property type="match status" value="1"/>
</dbReference>
<dbReference type="AlphaFoldDB" id="G8TYG1"/>
<dbReference type="Gene3D" id="3.30.559.10">
    <property type="entry name" value="Chloramphenicol acetyltransferase-like domain"/>
    <property type="match status" value="1"/>
</dbReference>
<dbReference type="KEGG" id="sap:Sulac_2761"/>
<dbReference type="Pfam" id="PF00198">
    <property type="entry name" value="2-oxoacid_dh"/>
    <property type="match status" value="1"/>
</dbReference>
<reference evidence="6 7" key="2">
    <citation type="journal article" date="2012" name="Stand. Genomic Sci.">
        <title>Complete genome sequence of the moderately thermophilic mineral-sulfide-oxidizing firmicute Sulfobacillus acidophilus type strain (NAL(T)).</title>
        <authorList>
            <person name="Anderson I."/>
            <person name="Chertkov O."/>
            <person name="Chen A."/>
            <person name="Saunders E."/>
            <person name="Lapidus A."/>
            <person name="Nolan M."/>
            <person name="Lucas S."/>
            <person name="Hammon N."/>
            <person name="Deshpande S."/>
            <person name="Cheng J.F."/>
            <person name="Han C."/>
            <person name="Tapia R."/>
            <person name="Goodwin L.A."/>
            <person name="Pitluck S."/>
            <person name="Liolios K."/>
            <person name="Pagani I."/>
            <person name="Ivanova N."/>
            <person name="Mikhailova N."/>
            <person name="Pati A."/>
            <person name="Palaniappan K."/>
            <person name="Land M."/>
            <person name="Pan C."/>
            <person name="Rohde M."/>
            <person name="Pukall R."/>
            <person name="Goker M."/>
            <person name="Detter J.C."/>
            <person name="Woyke T."/>
            <person name="Bristow J."/>
            <person name="Eisen J.A."/>
            <person name="Markowitz V."/>
            <person name="Hugenholtz P."/>
            <person name="Kyrpides N.C."/>
            <person name="Klenk H.P."/>
            <person name="Mavromatis K."/>
        </authorList>
    </citation>
    <scope>NUCLEOTIDE SEQUENCE [LARGE SCALE GENOMIC DNA]</scope>
    <source>
        <strain evidence="7">ATCC 700253 / DSM 10332 / NAL</strain>
    </source>
</reference>
<dbReference type="InterPro" id="IPR001078">
    <property type="entry name" value="2-oxoacid_DH_actylTfrase"/>
</dbReference>
<name>G8TYG1_SULAD</name>